<keyword evidence="5 9" id="KW-0630">Potassium</keyword>
<gene>
    <name evidence="9" type="primary">kdpA</name>
    <name evidence="10" type="ORF">ACPOL_5930</name>
</gene>
<keyword evidence="2 9" id="KW-1003">Cell membrane</keyword>
<evidence type="ECO:0000256" key="5">
    <source>
        <dbReference type="ARBA" id="ARBA00022958"/>
    </source>
</evidence>
<sequence length="576" mass="61881">MTWNGWLQFAVFFGVVLALMRPLGIYIAKVLEGQKTFLDPVLRPIEKLVYRVSGVDAKEEMNWRQYSVAMLLFSFVSLFLTYLIERAQHFLPWNPQGLPGVTPDLAWNTAASFTTNTNWQSYVPEAVMSYFTEMVGLAYHNFLSAAVGIAVAIALVRGIARKQSGTIGNFWVDSTRTILWILLPICLVVSPILIQQGVPQNLKAYTVATTLEKSPAPQTIGQGPVASQEAIKMLGTNGGGFFNTNSAHPYENPTPLTNFIEMLLMFLIPAALTVTLGRLTGSPGHGWAVFGTMAALFVIGFVGIYAAESQAHPLLHNVSQHATALQSGGNMEGKEVRFGVSQSALFSAITTDESCGAVNAMHDSYMPLGGMIPLINIMLGEIVFGGVGSGLYGVLIYVVLAVFIAGLMVGRTPEYLGKKIEAFDVKMAMLYILIFPLLILVFTAISVLSPNMGLSALANNGPHGLTEILYAFTSSAGNNGSAFAGVSVNTHWYNVTLGITMLAGRFLMMIPMLAIAGNLATKKSVPPSPGTFPVNTTLFSVLLGGVIVIVGALTFFPALSLGPILEHLLLRSGQLF</sequence>
<comment type="subunit">
    <text evidence="9">The system is composed of three essential subunits: KdpA, KdpB and KdpC.</text>
</comment>
<dbReference type="PANTHER" id="PTHR30607:SF2">
    <property type="entry name" value="POTASSIUM-TRANSPORTING ATPASE POTASSIUM-BINDING SUBUNIT"/>
    <property type="match status" value="1"/>
</dbReference>
<dbReference type="GO" id="GO:0030955">
    <property type="term" value="F:potassium ion binding"/>
    <property type="evidence" value="ECO:0007669"/>
    <property type="project" value="UniProtKB-UniRule"/>
</dbReference>
<feature type="transmembrane region" description="Helical" evidence="9">
    <location>
        <begin position="177"/>
        <end position="194"/>
    </location>
</feature>
<evidence type="ECO:0000256" key="4">
    <source>
        <dbReference type="ARBA" id="ARBA00022692"/>
    </source>
</evidence>
<evidence type="ECO:0000313" key="10">
    <source>
        <dbReference type="EMBL" id="AXC15174.1"/>
    </source>
</evidence>
<feature type="transmembrane region" description="Helical" evidence="9">
    <location>
        <begin position="495"/>
        <end position="517"/>
    </location>
</feature>
<feature type="transmembrane region" description="Helical" evidence="9">
    <location>
        <begin position="537"/>
        <end position="561"/>
    </location>
</feature>
<feature type="transmembrane region" description="Helical" evidence="9">
    <location>
        <begin position="382"/>
        <end position="407"/>
    </location>
</feature>
<evidence type="ECO:0000256" key="3">
    <source>
        <dbReference type="ARBA" id="ARBA00022538"/>
    </source>
</evidence>
<evidence type="ECO:0000313" key="11">
    <source>
        <dbReference type="Proteomes" id="UP000253606"/>
    </source>
</evidence>
<evidence type="ECO:0000256" key="6">
    <source>
        <dbReference type="ARBA" id="ARBA00022989"/>
    </source>
</evidence>
<dbReference type="GO" id="GO:0005886">
    <property type="term" value="C:plasma membrane"/>
    <property type="evidence" value="ECO:0007669"/>
    <property type="project" value="UniProtKB-SubCell"/>
</dbReference>
<dbReference type="InterPro" id="IPR004623">
    <property type="entry name" value="KdpA"/>
</dbReference>
<feature type="transmembrane region" description="Helical" evidence="9">
    <location>
        <begin position="259"/>
        <end position="279"/>
    </location>
</feature>
<dbReference type="EMBL" id="CP030840">
    <property type="protein sequence ID" value="AXC15174.1"/>
    <property type="molecule type" value="Genomic_DNA"/>
</dbReference>
<comment type="similarity">
    <text evidence="9">Belongs to the KdpA family.</text>
</comment>
<reference evidence="10 11" key="1">
    <citation type="journal article" date="2018" name="Front. Microbiol.">
        <title>Hydrolytic Capabilities as a Key to Environmental Success: Chitinolytic and Cellulolytic Acidobacteria From Acidic Sub-arctic Soils and Boreal Peatlands.</title>
        <authorList>
            <person name="Belova S.E."/>
            <person name="Ravin N.V."/>
            <person name="Pankratov T.A."/>
            <person name="Rakitin A.L."/>
            <person name="Ivanova A.A."/>
            <person name="Beletsky A.V."/>
            <person name="Mardanov A.V."/>
            <person name="Sinninghe Damste J.S."/>
            <person name="Dedysh S.N."/>
        </authorList>
    </citation>
    <scope>NUCLEOTIDE SEQUENCE [LARGE SCALE GENOMIC DNA]</scope>
    <source>
        <strain evidence="10 11">SBC82</strain>
    </source>
</reference>
<dbReference type="KEGG" id="abas:ACPOL_5930"/>
<dbReference type="PANTHER" id="PTHR30607">
    <property type="entry name" value="POTASSIUM-TRANSPORTING ATPASE A CHAIN"/>
    <property type="match status" value="1"/>
</dbReference>
<dbReference type="Pfam" id="PF03814">
    <property type="entry name" value="KdpA"/>
    <property type="match status" value="1"/>
</dbReference>
<name>A0A2Z5G914_9BACT</name>
<keyword evidence="6 9" id="KW-1133">Transmembrane helix</keyword>
<dbReference type="RefSeq" id="WP_114209794.1">
    <property type="nucleotide sequence ID" value="NZ_CP030840.1"/>
</dbReference>
<keyword evidence="8 9" id="KW-0472">Membrane</keyword>
<feature type="transmembrane region" description="Helical" evidence="9">
    <location>
        <begin position="6"/>
        <end position="28"/>
    </location>
</feature>
<protein>
    <recommendedName>
        <fullName evidence="9">Potassium-transporting ATPase potassium-binding subunit</fullName>
    </recommendedName>
    <alternativeName>
        <fullName evidence="9">ATP phosphohydrolase [potassium-transporting] A chain</fullName>
    </alternativeName>
    <alternativeName>
        <fullName evidence="9">Potassium-binding and translocating subunit A</fullName>
    </alternativeName>
    <alternativeName>
        <fullName evidence="9">Potassium-translocating ATPase A chain</fullName>
    </alternativeName>
</protein>
<organism evidence="10 11">
    <name type="scientific">Acidisarcina polymorpha</name>
    <dbReference type="NCBI Taxonomy" id="2211140"/>
    <lineage>
        <taxon>Bacteria</taxon>
        <taxon>Pseudomonadati</taxon>
        <taxon>Acidobacteriota</taxon>
        <taxon>Terriglobia</taxon>
        <taxon>Terriglobales</taxon>
        <taxon>Acidobacteriaceae</taxon>
        <taxon>Acidisarcina</taxon>
    </lineage>
</organism>
<comment type="subcellular location">
    <subcellularLocation>
        <location evidence="9">Cell membrane</location>
        <topology evidence="9">Multi-pass membrane protein</topology>
    </subcellularLocation>
</comment>
<dbReference type="GO" id="GO:0008556">
    <property type="term" value="F:P-type potassium transmembrane transporter activity"/>
    <property type="evidence" value="ECO:0007669"/>
    <property type="project" value="InterPro"/>
</dbReference>
<dbReference type="Proteomes" id="UP000253606">
    <property type="component" value="Chromosome"/>
</dbReference>
<dbReference type="PIRSF" id="PIRSF001294">
    <property type="entry name" value="K_ATPaseA"/>
    <property type="match status" value="1"/>
</dbReference>
<feature type="transmembrane region" description="Helical" evidence="9">
    <location>
        <begin position="428"/>
        <end position="448"/>
    </location>
</feature>
<accession>A0A2Z5G914</accession>
<evidence type="ECO:0000256" key="9">
    <source>
        <dbReference type="HAMAP-Rule" id="MF_00275"/>
    </source>
</evidence>
<proteinExistence type="inferred from homology"/>
<keyword evidence="11" id="KW-1185">Reference proteome</keyword>
<evidence type="ECO:0000256" key="2">
    <source>
        <dbReference type="ARBA" id="ARBA00022475"/>
    </source>
</evidence>
<evidence type="ECO:0000256" key="1">
    <source>
        <dbReference type="ARBA" id="ARBA00022448"/>
    </source>
</evidence>
<comment type="function">
    <text evidence="9">Part of the high-affinity ATP-driven potassium transport (or Kdp) system, which catalyzes the hydrolysis of ATP coupled with the electrogenic transport of potassium into the cytoplasm. This subunit binds the extracellular potassium ions and delivers the ions to the membrane domain of KdpB through an intramembrane tunnel.</text>
</comment>
<dbReference type="NCBIfam" id="TIGR00680">
    <property type="entry name" value="kdpA"/>
    <property type="match status" value="1"/>
</dbReference>
<keyword evidence="1 9" id="KW-0813">Transport</keyword>
<keyword evidence="3 9" id="KW-0633">Potassium transport</keyword>
<evidence type="ECO:0000256" key="7">
    <source>
        <dbReference type="ARBA" id="ARBA00023065"/>
    </source>
</evidence>
<dbReference type="OrthoDB" id="9763796at2"/>
<feature type="transmembrane region" description="Helical" evidence="9">
    <location>
        <begin position="66"/>
        <end position="84"/>
    </location>
</feature>
<dbReference type="AlphaFoldDB" id="A0A2Z5G914"/>
<evidence type="ECO:0000256" key="8">
    <source>
        <dbReference type="ARBA" id="ARBA00023136"/>
    </source>
</evidence>
<feature type="transmembrane region" description="Helical" evidence="9">
    <location>
        <begin position="286"/>
        <end position="307"/>
    </location>
</feature>
<feature type="transmembrane region" description="Helical" evidence="9">
    <location>
        <begin position="137"/>
        <end position="156"/>
    </location>
</feature>
<keyword evidence="4 9" id="KW-0812">Transmembrane</keyword>
<dbReference type="HAMAP" id="MF_00275">
    <property type="entry name" value="KdpA"/>
    <property type="match status" value="1"/>
</dbReference>
<keyword evidence="7 9" id="KW-0406">Ion transport</keyword>